<dbReference type="RefSeq" id="WP_141917288.1">
    <property type="nucleotide sequence ID" value="NZ_BAAAYS010000021.1"/>
</dbReference>
<dbReference type="InterPro" id="IPR050388">
    <property type="entry name" value="ABC_Ni/Peptide_Import"/>
</dbReference>
<evidence type="ECO:0000259" key="8">
    <source>
        <dbReference type="PROSITE" id="PS50893"/>
    </source>
</evidence>
<sequence>MSLVVSGLSISIGGTLVVDDISFSVPDGQRFGIIGESGSGKSMTALALLGLLPEEALVTGSILYQDRELVGLRDRDFAAVRGDQIGIVFQEPQTALSPLRRLGAQMTAALRIHYTLSRAQAQEAAIDLATRVGLPNPESIVRAYPHQVSGGQRQRAAIAAAIAAGPDLLVADEPTTALDVTVQAEILDLFRRLSEEGGTSLIFITHDLAVLRQIADRMIVLDGGRVVEQGSVTSVLRNPQHPSTRALVAAAHATAWKRPEARP</sequence>
<evidence type="ECO:0000313" key="9">
    <source>
        <dbReference type="EMBL" id="TQM63276.1"/>
    </source>
</evidence>
<protein>
    <submittedName>
        <fullName evidence="9">Peptide/nickel transport system ATP-binding protein</fullName>
    </submittedName>
</protein>
<dbReference type="PANTHER" id="PTHR43297">
    <property type="entry name" value="OLIGOPEPTIDE TRANSPORT ATP-BINDING PROTEIN APPD"/>
    <property type="match status" value="1"/>
</dbReference>
<comment type="subcellular location">
    <subcellularLocation>
        <location evidence="1">Cell membrane</location>
        <topology evidence="1">Peripheral membrane protein</topology>
    </subcellularLocation>
</comment>
<dbReference type="OrthoDB" id="8481147at2"/>
<dbReference type="PROSITE" id="PS50893">
    <property type="entry name" value="ABC_TRANSPORTER_2"/>
    <property type="match status" value="1"/>
</dbReference>
<organism evidence="9 10">
    <name type="scientific">Klugiella xanthotipulae</name>
    <dbReference type="NCBI Taxonomy" id="244735"/>
    <lineage>
        <taxon>Bacteria</taxon>
        <taxon>Bacillati</taxon>
        <taxon>Actinomycetota</taxon>
        <taxon>Actinomycetes</taxon>
        <taxon>Micrococcales</taxon>
        <taxon>Microbacteriaceae</taxon>
        <taxon>Klugiella</taxon>
    </lineage>
</organism>
<evidence type="ECO:0000256" key="1">
    <source>
        <dbReference type="ARBA" id="ARBA00004202"/>
    </source>
</evidence>
<dbReference type="Gene3D" id="3.40.50.300">
    <property type="entry name" value="P-loop containing nucleotide triphosphate hydrolases"/>
    <property type="match status" value="1"/>
</dbReference>
<dbReference type="Proteomes" id="UP000318331">
    <property type="component" value="Unassembled WGS sequence"/>
</dbReference>
<dbReference type="GO" id="GO:0016887">
    <property type="term" value="F:ATP hydrolysis activity"/>
    <property type="evidence" value="ECO:0007669"/>
    <property type="project" value="InterPro"/>
</dbReference>
<dbReference type="InterPro" id="IPR017871">
    <property type="entry name" value="ABC_transporter-like_CS"/>
</dbReference>
<dbReference type="PROSITE" id="PS00211">
    <property type="entry name" value="ABC_TRANSPORTER_1"/>
    <property type="match status" value="1"/>
</dbReference>
<keyword evidence="3" id="KW-0813">Transport</keyword>
<keyword evidence="5" id="KW-0547">Nucleotide-binding</keyword>
<evidence type="ECO:0000256" key="5">
    <source>
        <dbReference type="ARBA" id="ARBA00022741"/>
    </source>
</evidence>
<dbReference type="EMBL" id="VFPN01000002">
    <property type="protein sequence ID" value="TQM63276.1"/>
    <property type="molecule type" value="Genomic_DNA"/>
</dbReference>
<dbReference type="InterPro" id="IPR003439">
    <property type="entry name" value="ABC_transporter-like_ATP-bd"/>
</dbReference>
<evidence type="ECO:0000256" key="2">
    <source>
        <dbReference type="ARBA" id="ARBA00005417"/>
    </source>
</evidence>
<accession>A0A543HY53</accession>
<gene>
    <name evidence="9" type="ORF">FB466_1534</name>
</gene>
<feature type="domain" description="ABC transporter" evidence="8">
    <location>
        <begin position="3"/>
        <end position="248"/>
    </location>
</feature>
<keyword evidence="4" id="KW-1003">Cell membrane</keyword>
<dbReference type="SMART" id="SM00382">
    <property type="entry name" value="AAA"/>
    <property type="match status" value="1"/>
</dbReference>
<dbReference type="PANTHER" id="PTHR43297:SF2">
    <property type="entry name" value="DIPEPTIDE TRANSPORT ATP-BINDING PROTEIN DPPD"/>
    <property type="match status" value="1"/>
</dbReference>
<dbReference type="GO" id="GO:0005886">
    <property type="term" value="C:plasma membrane"/>
    <property type="evidence" value="ECO:0007669"/>
    <property type="project" value="UniProtKB-SubCell"/>
</dbReference>
<dbReference type="InterPro" id="IPR003593">
    <property type="entry name" value="AAA+_ATPase"/>
</dbReference>
<keyword evidence="6 9" id="KW-0067">ATP-binding</keyword>
<dbReference type="InterPro" id="IPR027417">
    <property type="entry name" value="P-loop_NTPase"/>
</dbReference>
<evidence type="ECO:0000256" key="3">
    <source>
        <dbReference type="ARBA" id="ARBA00022448"/>
    </source>
</evidence>
<evidence type="ECO:0000256" key="4">
    <source>
        <dbReference type="ARBA" id="ARBA00022475"/>
    </source>
</evidence>
<comment type="similarity">
    <text evidence="2">Belongs to the ABC transporter superfamily.</text>
</comment>
<dbReference type="GO" id="GO:0005524">
    <property type="term" value="F:ATP binding"/>
    <property type="evidence" value="ECO:0007669"/>
    <property type="project" value="UniProtKB-KW"/>
</dbReference>
<dbReference type="Pfam" id="PF00005">
    <property type="entry name" value="ABC_tran"/>
    <property type="match status" value="1"/>
</dbReference>
<reference evidence="9 10" key="1">
    <citation type="submission" date="2019-06" db="EMBL/GenBank/DDBJ databases">
        <title>Sequencing the genomes of 1000 actinobacteria strains.</title>
        <authorList>
            <person name="Klenk H.-P."/>
        </authorList>
    </citation>
    <scope>NUCLEOTIDE SEQUENCE [LARGE SCALE GENOMIC DNA]</scope>
    <source>
        <strain evidence="9 10">DSM 18031</strain>
    </source>
</reference>
<dbReference type="SUPFAM" id="SSF52540">
    <property type="entry name" value="P-loop containing nucleoside triphosphate hydrolases"/>
    <property type="match status" value="1"/>
</dbReference>
<evidence type="ECO:0000256" key="7">
    <source>
        <dbReference type="ARBA" id="ARBA00023136"/>
    </source>
</evidence>
<evidence type="ECO:0000256" key="6">
    <source>
        <dbReference type="ARBA" id="ARBA00022840"/>
    </source>
</evidence>
<comment type="caution">
    <text evidence="9">The sequence shown here is derived from an EMBL/GenBank/DDBJ whole genome shotgun (WGS) entry which is preliminary data.</text>
</comment>
<keyword evidence="10" id="KW-1185">Reference proteome</keyword>
<name>A0A543HY53_9MICO</name>
<evidence type="ECO:0000313" key="10">
    <source>
        <dbReference type="Proteomes" id="UP000318331"/>
    </source>
</evidence>
<dbReference type="CDD" id="cd03257">
    <property type="entry name" value="ABC_NikE_OppD_transporters"/>
    <property type="match status" value="1"/>
</dbReference>
<dbReference type="AlphaFoldDB" id="A0A543HY53"/>
<proteinExistence type="inferred from homology"/>
<keyword evidence="7" id="KW-0472">Membrane</keyword>